<sequence>MLLCLLALPASAWPQSGPTTGSPEYLGSFPSAEKVRADIIASAGDARPEEIEGRVEGRLRTLANALEHSWKTGYTNRETGLPIMGIGSAPPAAKRLHEEYSQQYVAIYRNANDKYPDCGLPTKLLYFIGLRPCKLVNYRLARDDYDGTYRNNEAASIEIAQLYFPEAVRELFVETSGGDGKYMSRHQVSVGKEQRQAEQSRQRAEAFWKQAPRLVPRALALFIVALFLWLAWRRARPNGPRSKDRVNPIIDIEDLYLFARRGRVLGAHERTSLHAETTTTTSGGGGYMHQGSGWISAPSSNTTTTVTSTQHQTFFIREDGGSELEVKFVDLDFSVRTDNRVAIVYAGDKWSRCGIPVAAVNLDTGNWAIQRNRVKAVRVGTSESERKTFVLGSIAVALIALGYAVVGHWGPGFLVAGLVAAAVGILGGRSGVSRAAIAERVDACTREIAAGR</sequence>
<organism evidence="2 3">
    <name type="scientific">Stenotrophomonas daejeonensis</name>
    <dbReference type="NCBI Taxonomy" id="659018"/>
    <lineage>
        <taxon>Bacteria</taxon>
        <taxon>Pseudomonadati</taxon>
        <taxon>Pseudomonadota</taxon>
        <taxon>Gammaproteobacteria</taxon>
        <taxon>Lysobacterales</taxon>
        <taxon>Lysobacteraceae</taxon>
        <taxon>Stenotrophomonas</taxon>
    </lineage>
</organism>
<dbReference type="PATRIC" id="fig|659018.3.peg.2401"/>
<dbReference type="EMBL" id="LDJP01000068">
    <property type="protein sequence ID" value="KRG83631.1"/>
    <property type="molecule type" value="Genomic_DNA"/>
</dbReference>
<gene>
    <name evidence="2" type="ORF">ABB34_11475</name>
</gene>
<keyword evidence="1" id="KW-0812">Transmembrane</keyword>
<comment type="caution">
    <text evidence="2">The sequence shown here is derived from an EMBL/GenBank/DDBJ whole genome shotgun (WGS) entry which is preliminary data.</text>
</comment>
<keyword evidence="3" id="KW-1185">Reference proteome</keyword>
<evidence type="ECO:0000313" key="2">
    <source>
        <dbReference type="EMBL" id="KRG83631.1"/>
    </source>
</evidence>
<feature type="transmembrane region" description="Helical" evidence="1">
    <location>
        <begin position="388"/>
        <end position="406"/>
    </location>
</feature>
<proteinExistence type="predicted"/>
<dbReference type="AlphaFoldDB" id="A0A0R0DNP9"/>
<feature type="transmembrane region" description="Helical" evidence="1">
    <location>
        <begin position="412"/>
        <end position="432"/>
    </location>
</feature>
<protein>
    <submittedName>
        <fullName evidence="2">Uncharacterized protein</fullName>
    </submittedName>
</protein>
<accession>A0A0R0DNP9</accession>
<keyword evidence="1" id="KW-0472">Membrane</keyword>
<reference evidence="2 3" key="1">
    <citation type="submission" date="2015-05" db="EMBL/GenBank/DDBJ databases">
        <title>Genome sequencing and analysis of members of genus Stenotrophomonas.</title>
        <authorList>
            <person name="Patil P.P."/>
            <person name="Midha S."/>
            <person name="Patil P.B."/>
        </authorList>
    </citation>
    <scope>NUCLEOTIDE SEQUENCE [LARGE SCALE GENOMIC DNA]</scope>
    <source>
        <strain evidence="2 3">JCM 16244</strain>
    </source>
</reference>
<evidence type="ECO:0000256" key="1">
    <source>
        <dbReference type="SAM" id="Phobius"/>
    </source>
</evidence>
<feature type="transmembrane region" description="Helical" evidence="1">
    <location>
        <begin position="214"/>
        <end position="232"/>
    </location>
</feature>
<evidence type="ECO:0000313" key="3">
    <source>
        <dbReference type="Proteomes" id="UP000050940"/>
    </source>
</evidence>
<name>A0A0R0DNP9_9GAMM</name>
<dbReference type="Proteomes" id="UP000050940">
    <property type="component" value="Unassembled WGS sequence"/>
</dbReference>
<keyword evidence="1" id="KW-1133">Transmembrane helix</keyword>